<dbReference type="EMBL" id="MNCJ02000319">
    <property type="protein sequence ID" value="KAF5810863.1"/>
    <property type="molecule type" value="Genomic_DNA"/>
</dbReference>
<sequence length="286" mass="32969">MCEICGGPHFTVKCPQYEGSSARCDANPFMCQNCGIPHISIFCPYSPRYSTRYTNPFVQPQPYFSQGYSLQGYDHRPYYNDLYQQPQCNLVQTSDRGFEGSMSRIEEMFAQTMTQMAQFIAQNQATLESMAEYTERNKKRVEELVRERGELEEVEEESDEEIIPVTETIMDDEVPPPVQKGIIYDFGSDSDDEIDEEEWAAYQRSLVKKKIIEEEVELGDSTGWIFDEVEKEKVMEDEVDLGDSLGLMFGAEEDIEEVEIKSSGEDEFLELELDGLPAYEEVNRQR</sequence>
<comment type="caution">
    <text evidence="1">The sequence shown here is derived from an EMBL/GenBank/DDBJ whole genome shotgun (WGS) entry which is preliminary data.</text>
</comment>
<reference evidence="1" key="2">
    <citation type="submission" date="2020-06" db="EMBL/GenBank/DDBJ databases">
        <title>Helianthus annuus Genome sequencing and assembly Release 2.</title>
        <authorList>
            <person name="Gouzy J."/>
            <person name="Langlade N."/>
            <person name="Munos S."/>
        </authorList>
    </citation>
    <scope>NUCLEOTIDE SEQUENCE</scope>
    <source>
        <tissue evidence="1">Leaves</tissue>
    </source>
</reference>
<evidence type="ECO:0000313" key="1">
    <source>
        <dbReference type="EMBL" id="KAF5810863.1"/>
    </source>
</evidence>
<name>A0A9K3NTI5_HELAN</name>
<dbReference type="Gramene" id="mRNA:HanXRQr2_Chr04g0174681">
    <property type="protein sequence ID" value="mRNA:HanXRQr2_Chr04g0174681"/>
    <property type="gene ID" value="HanXRQr2_Chr04g0174681"/>
</dbReference>
<dbReference type="Proteomes" id="UP000215914">
    <property type="component" value="Unassembled WGS sequence"/>
</dbReference>
<evidence type="ECO:0000313" key="2">
    <source>
        <dbReference type="Proteomes" id="UP000215914"/>
    </source>
</evidence>
<accession>A0A9K3NTI5</accession>
<gene>
    <name evidence="1" type="ORF">HanXRQr2_Chr04g0174681</name>
</gene>
<keyword evidence="2" id="KW-1185">Reference proteome</keyword>
<reference evidence="1" key="1">
    <citation type="journal article" date="2017" name="Nature">
        <title>The sunflower genome provides insights into oil metabolism, flowering and Asterid evolution.</title>
        <authorList>
            <person name="Badouin H."/>
            <person name="Gouzy J."/>
            <person name="Grassa C.J."/>
            <person name="Murat F."/>
            <person name="Staton S.E."/>
            <person name="Cottret L."/>
            <person name="Lelandais-Briere C."/>
            <person name="Owens G.L."/>
            <person name="Carrere S."/>
            <person name="Mayjonade B."/>
            <person name="Legrand L."/>
            <person name="Gill N."/>
            <person name="Kane N.C."/>
            <person name="Bowers J.E."/>
            <person name="Hubner S."/>
            <person name="Bellec A."/>
            <person name="Berard A."/>
            <person name="Berges H."/>
            <person name="Blanchet N."/>
            <person name="Boniface M.C."/>
            <person name="Brunel D."/>
            <person name="Catrice O."/>
            <person name="Chaidir N."/>
            <person name="Claudel C."/>
            <person name="Donnadieu C."/>
            <person name="Faraut T."/>
            <person name="Fievet G."/>
            <person name="Helmstetter N."/>
            <person name="King M."/>
            <person name="Knapp S.J."/>
            <person name="Lai Z."/>
            <person name="Le Paslier M.C."/>
            <person name="Lippi Y."/>
            <person name="Lorenzon L."/>
            <person name="Mandel J.R."/>
            <person name="Marage G."/>
            <person name="Marchand G."/>
            <person name="Marquand E."/>
            <person name="Bret-Mestries E."/>
            <person name="Morien E."/>
            <person name="Nambeesan S."/>
            <person name="Nguyen T."/>
            <person name="Pegot-Espagnet P."/>
            <person name="Pouilly N."/>
            <person name="Raftis F."/>
            <person name="Sallet E."/>
            <person name="Schiex T."/>
            <person name="Thomas J."/>
            <person name="Vandecasteele C."/>
            <person name="Vares D."/>
            <person name="Vear F."/>
            <person name="Vautrin S."/>
            <person name="Crespi M."/>
            <person name="Mangin B."/>
            <person name="Burke J.M."/>
            <person name="Salse J."/>
            <person name="Munos S."/>
            <person name="Vincourt P."/>
            <person name="Rieseberg L.H."/>
            <person name="Langlade N.B."/>
        </authorList>
    </citation>
    <scope>NUCLEOTIDE SEQUENCE</scope>
    <source>
        <tissue evidence="1">Leaves</tissue>
    </source>
</reference>
<organism evidence="1 2">
    <name type="scientific">Helianthus annuus</name>
    <name type="common">Common sunflower</name>
    <dbReference type="NCBI Taxonomy" id="4232"/>
    <lineage>
        <taxon>Eukaryota</taxon>
        <taxon>Viridiplantae</taxon>
        <taxon>Streptophyta</taxon>
        <taxon>Embryophyta</taxon>
        <taxon>Tracheophyta</taxon>
        <taxon>Spermatophyta</taxon>
        <taxon>Magnoliopsida</taxon>
        <taxon>eudicotyledons</taxon>
        <taxon>Gunneridae</taxon>
        <taxon>Pentapetalae</taxon>
        <taxon>asterids</taxon>
        <taxon>campanulids</taxon>
        <taxon>Asterales</taxon>
        <taxon>Asteraceae</taxon>
        <taxon>Asteroideae</taxon>
        <taxon>Heliantheae alliance</taxon>
        <taxon>Heliantheae</taxon>
        <taxon>Helianthus</taxon>
    </lineage>
</organism>
<proteinExistence type="predicted"/>
<dbReference type="AlphaFoldDB" id="A0A9K3NTI5"/>
<protein>
    <submittedName>
        <fullName evidence="1">Uncharacterized protein</fullName>
    </submittedName>
</protein>